<organism evidence="1 2">
    <name type="scientific">Orchesella cincta</name>
    <name type="common">Springtail</name>
    <name type="synonym">Podura cincta</name>
    <dbReference type="NCBI Taxonomy" id="48709"/>
    <lineage>
        <taxon>Eukaryota</taxon>
        <taxon>Metazoa</taxon>
        <taxon>Ecdysozoa</taxon>
        <taxon>Arthropoda</taxon>
        <taxon>Hexapoda</taxon>
        <taxon>Collembola</taxon>
        <taxon>Entomobryomorpha</taxon>
        <taxon>Entomobryoidea</taxon>
        <taxon>Orchesellidae</taxon>
        <taxon>Orchesellinae</taxon>
        <taxon>Orchesella</taxon>
    </lineage>
</organism>
<evidence type="ECO:0000313" key="2">
    <source>
        <dbReference type="Proteomes" id="UP000094527"/>
    </source>
</evidence>
<dbReference type="Proteomes" id="UP000094527">
    <property type="component" value="Unassembled WGS sequence"/>
</dbReference>
<dbReference type="AlphaFoldDB" id="A0A1D2NMY9"/>
<dbReference type="OrthoDB" id="10013535at2759"/>
<protein>
    <submittedName>
        <fullName evidence="1">Uncharacterized protein</fullName>
    </submittedName>
</protein>
<dbReference type="Pfam" id="PF12494">
    <property type="entry name" value="DUF3695"/>
    <property type="match status" value="1"/>
</dbReference>
<sequence>MPLCVGKCPVPWPNIMNNKSCVVQPEIPEELIRLRCDPFVRLVCFPTKSFMAKRCDNPCAPQDHLDRALTACYDHHRQWWAPKSQTVMQCETYRLFPWGRAQRRVCRLKCLPDDPCFDPCIAATQNQYMVNHEPYRNDVNHRNDVDTGIPSPHISNTNRGFARSIDGLFYNS</sequence>
<gene>
    <name evidence="1" type="ORF">Ocin01_00095</name>
</gene>
<reference evidence="1 2" key="1">
    <citation type="journal article" date="2016" name="Genome Biol. Evol.">
        <title>Gene Family Evolution Reflects Adaptation to Soil Environmental Stressors in the Genome of the Collembolan Orchesella cincta.</title>
        <authorList>
            <person name="Faddeeva-Vakhrusheva A."/>
            <person name="Derks M.F."/>
            <person name="Anvar S.Y."/>
            <person name="Agamennone V."/>
            <person name="Suring W."/>
            <person name="Smit S."/>
            <person name="van Straalen N.M."/>
            <person name="Roelofs D."/>
        </authorList>
    </citation>
    <scope>NUCLEOTIDE SEQUENCE [LARGE SCALE GENOMIC DNA]</scope>
    <source>
        <tissue evidence="1">Mixed pool</tissue>
    </source>
</reference>
<dbReference type="OMA" id="HEPYRND"/>
<proteinExistence type="predicted"/>
<comment type="caution">
    <text evidence="1">The sequence shown here is derived from an EMBL/GenBank/DDBJ whole genome shotgun (WGS) entry which is preliminary data.</text>
</comment>
<dbReference type="InterPro" id="IPR022179">
    <property type="entry name" value="CFAP276"/>
</dbReference>
<accession>A0A1D2NMY9</accession>
<keyword evidence="2" id="KW-1185">Reference proteome</keyword>
<dbReference type="EMBL" id="LJIJ01000002">
    <property type="protein sequence ID" value="ODN06622.1"/>
    <property type="molecule type" value="Genomic_DNA"/>
</dbReference>
<name>A0A1D2NMY9_ORCCI</name>
<evidence type="ECO:0000313" key="1">
    <source>
        <dbReference type="EMBL" id="ODN06622.1"/>
    </source>
</evidence>